<accession>A0ABT0C461</accession>
<protein>
    <submittedName>
        <fullName evidence="1">Uncharacterized protein</fullName>
    </submittedName>
</protein>
<dbReference type="EMBL" id="JAKZMM010000043">
    <property type="protein sequence ID" value="MCJ2381799.1"/>
    <property type="molecule type" value="Genomic_DNA"/>
</dbReference>
<reference evidence="1 2" key="1">
    <citation type="submission" date="2022-03" db="EMBL/GenBank/DDBJ databases">
        <title>Parabacteroides sp. nov. isolated from swine feces.</title>
        <authorList>
            <person name="Bak J.E."/>
        </authorList>
    </citation>
    <scope>NUCLEOTIDE SEQUENCE [LARGE SCALE GENOMIC DNA]</scope>
    <source>
        <strain evidence="1 2">AGMB00274</strain>
    </source>
</reference>
<name>A0ABT0C461_9BACT</name>
<sequence length="64" mass="7586">MRTIEEMIERAIERIVFDYTSKFGIKNLKGIDAYWATLQAYEAIFGKDTYDHILSEVEKRIPQE</sequence>
<gene>
    <name evidence="1" type="ORF">MUN53_14495</name>
</gene>
<dbReference type="Proteomes" id="UP001165444">
    <property type="component" value="Unassembled WGS sequence"/>
</dbReference>
<dbReference type="RefSeq" id="WP_243326214.1">
    <property type="nucleotide sequence ID" value="NZ_JAKZMM010000043.1"/>
</dbReference>
<proteinExistence type="predicted"/>
<keyword evidence="2" id="KW-1185">Reference proteome</keyword>
<comment type="caution">
    <text evidence="1">The sequence shown here is derived from an EMBL/GenBank/DDBJ whole genome shotgun (WGS) entry which is preliminary data.</text>
</comment>
<evidence type="ECO:0000313" key="2">
    <source>
        <dbReference type="Proteomes" id="UP001165444"/>
    </source>
</evidence>
<evidence type="ECO:0000313" key="1">
    <source>
        <dbReference type="EMBL" id="MCJ2381799.1"/>
    </source>
</evidence>
<organism evidence="1 2">
    <name type="scientific">Parabacteroides faecalis</name>
    <dbReference type="NCBI Taxonomy" id="2924040"/>
    <lineage>
        <taxon>Bacteria</taxon>
        <taxon>Pseudomonadati</taxon>
        <taxon>Bacteroidota</taxon>
        <taxon>Bacteroidia</taxon>
        <taxon>Bacteroidales</taxon>
        <taxon>Tannerellaceae</taxon>
        <taxon>Parabacteroides</taxon>
    </lineage>
</organism>